<gene>
    <name evidence="3" type="ORF">HPP92_006944</name>
    <name evidence="2" type="ORF">HPP92_007179</name>
</gene>
<keyword evidence="4" id="KW-1185">Reference proteome</keyword>
<feature type="compositionally biased region" description="Basic and acidic residues" evidence="1">
    <location>
        <begin position="85"/>
        <end position="94"/>
    </location>
</feature>
<evidence type="ECO:0000313" key="5">
    <source>
        <dbReference type="Proteomes" id="UP000639772"/>
    </source>
</evidence>
<proteinExistence type="predicted"/>
<evidence type="ECO:0000313" key="3">
    <source>
        <dbReference type="EMBL" id="KAG0490081.1"/>
    </source>
</evidence>
<dbReference type="EMBL" id="JADCNL010000003">
    <property type="protein sequence ID" value="KAG0488368.1"/>
    <property type="molecule type" value="Genomic_DNA"/>
</dbReference>
<sequence>MKGKRERKARGNHELFSLVLSWMDRFFGRIKIPRGGPRQGEQLPSIPTLKEDRAFDLRVLLHPKHVPEPVQAPAVSAHQQDLGEAEDRGHSIRPELCRENSVMVKDLDEDVLQGQVEPPEQELSEDAY</sequence>
<dbReference type="AlphaFoldDB" id="A0A835RDD0"/>
<evidence type="ECO:0000313" key="4">
    <source>
        <dbReference type="Proteomes" id="UP000636800"/>
    </source>
</evidence>
<evidence type="ECO:0000256" key="1">
    <source>
        <dbReference type="SAM" id="MobiDB-lite"/>
    </source>
</evidence>
<reference evidence="4 5" key="1">
    <citation type="journal article" date="2020" name="Nat. Food">
        <title>A phased Vanilla planifolia genome enables genetic improvement of flavour and production.</title>
        <authorList>
            <person name="Hasing T."/>
            <person name="Tang H."/>
            <person name="Brym M."/>
            <person name="Khazi F."/>
            <person name="Huang T."/>
            <person name="Chambers A.H."/>
        </authorList>
    </citation>
    <scope>NUCLEOTIDE SEQUENCE [LARGE SCALE GENOMIC DNA]</scope>
    <source>
        <tissue evidence="2">Leaf</tissue>
    </source>
</reference>
<accession>A0A835RDD0</accession>
<organism evidence="2 4">
    <name type="scientific">Vanilla planifolia</name>
    <name type="common">Vanilla</name>
    <dbReference type="NCBI Taxonomy" id="51239"/>
    <lineage>
        <taxon>Eukaryota</taxon>
        <taxon>Viridiplantae</taxon>
        <taxon>Streptophyta</taxon>
        <taxon>Embryophyta</taxon>
        <taxon>Tracheophyta</taxon>
        <taxon>Spermatophyta</taxon>
        <taxon>Magnoliopsida</taxon>
        <taxon>Liliopsida</taxon>
        <taxon>Asparagales</taxon>
        <taxon>Orchidaceae</taxon>
        <taxon>Vanilloideae</taxon>
        <taxon>Vanilleae</taxon>
        <taxon>Vanilla</taxon>
    </lineage>
</organism>
<feature type="region of interest" description="Disordered" evidence="1">
    <location>
        <begin position="66"/>
        <end position="94"/>
    </location>
</feature>
<dbReference type="EMBL" id="JADCNM010000003">
    <property type="protein sequence ID" value="KAG0490081.1"/>
    <property type="molecule type" value="Genomic_DNA"/>
</dbReference>
<comment type="caution">
    <text evidence="2">The sequence shown here is derived from an EMBL/GenBank/DDBJ whole genome shotgun (WGS) entry which is preliminary data.</text>
</comment>
<dbReference type="Proteomes" id="UP000636800">
    <property type="component" value="Chromosome 3"/>
</dbReference>
<name>A0A835RDD0_VANPL</name>
<protein>
    <submittedName>
        <fullName evidence="2">Uncharacterized protein</fullName>
    </submittedName>
</protein>
<dbReference type="Proteomes" id="UP000639772">
    <property type="component" value="Chromosome 3"/>
</dbReference>
<evidence type="ECO:0000313" key="2">
    <source>
        <dbReference type="EMBL" id="KAG0488368.1"/>
    </source>
</evidence>